<dbReference type="PROSITE" id="PS50835">
    <property type="entry name" value="IG_LIKE"/>
    <property type="match status" value="1"/>
</dbReference>
<evidence type="ECO:0000256" key="4">
    <source>
        <dbReference type="ARBA" id="ARBA00023157"/>
    </source>
</evidence>
<evidence type="ECO:0000256" key="2">
    <source>
        <dbReference type="ARBA" id="ARBA00022490"/>
    </source>
</evidence>
<proteinExistence type="predicted"/>
<accession>A0A8C0EJU7</accession>
<dbReference type="InterPro" id="IPR052385">
    <property type="entry name" value="Obscurin/Obscurin-like_Reg"/>
</dbReference>
<dbReference type="FunFam" id="2.60.40.10:FF:001084">
    <property type="entry name" value="obscurin-like isoform X3"/>
    <property type="match status" value="1"/>
</dbReference>
<evidence type="ECO:0000256" key="1">
    <source>
        <dbReference type="ARBA" id="ARBA00004496"/>
    </source>
</evidence>
<evidence type="ECO:0000313" key="8">
    <source>
        <dbReference type="Proteomes" id="UP000694567"/>
    </source>
</evidence>
<evidence type="ECO:0000256" key="5">
    <source>
        <dbReference type="SAM" id="MobiDB-lite"/>
    </source>
</evidence>
<reference evidence="7" key="1">
    <citation type="submission" date="2025-08" db="UniProtKB">
        <authorList>
            <consortium name="Ensembl"/>
        </authorList>
    </citation>
    <scope>IDENTIFICATION</scope>
</reference>
<dbReference type="InterPro" id="IPR007110">
    <property type="entry name" value="Ig-like_dom"/>
</dbReference>
<feature type="compositionally biased region" description="Gly residues" evidence="5">
    <location>
        <begin position="1"/>
        <end position="10"/>
    </location>
</feature>
<reference evidence="7" key="2">
    <citation type="submission" date="2025-09" db="UniProtKB">
        <authorList>
            <consortium name="Ensembl"/>
        </authorList>
    </citation>
    <scope>IDENTIFICATION</scope>
</reference>
<dbReference type="PANTHER" id="PTHR35971:SF5">
    <property type="entry name" value="OBSCURIN LIKE CYTOSKELETAL ADAPTOR 1"/>
    <property type="match status" value="1"/>
</dbReference>
<keyword evidence="8" id="KW-1185">Reference proteome</keyword>
<dbReference type="Proteomes" id="UP000694567">
    <property type="component" value="Unplaced"/>
</dbReference>
<dbReference type="InterPro" id="IPR036179">
    <property type="entry name" value="Ig-like_dom_sf"/>
</dbReference>
<dbReference type="InterPro" id="IPR013783">
    <property type="entry name" value="Ig-like_fold"/>
</dbReference>
<dbReference type="SUPFAM" id="SSF48726">
    <property type="entry name" value="Immunoglobulin"/>
    <property type="match status" value="1"/>
</dbReference>
<feature type="domain" description="Ig-like" evidence="6">
    <location>
        <begin position="52"/>
        <end position="130"/>
    </location>
</feature>
<name>A0A8C0EJU7_BUBBB</name>
<dbReference type="GO" id="GO:0005737">
    <property type="term" value="C:cytoplasm"/>
    <property type="evidence" value="ECO:0007669"/>
    <property type="project" value="UniProtKB-SubCell"/>
</dbReference>
<dbReference type="Ensembl" id="ENSBOBT00000006031.1">
    <property type="protein sequence ID" value="ENSBOBP00000005870.1"/>
    <property type="gene ID" value="ENSBOBG00000003904.1"/>
</dbReference>
<feature type="region of interest" description="Disordered" evidence="5">
    <location>
        <begin position="1"/>
        <end position="22"/>
    </location>
</feature>
<sequence>MPAGGEGAGWGRPASTIPHPQHPASSCLCSPFRQGSPGPGSSLQPWARLWVPQPLGVFLAYPRAFTVQSGTDAVLSCQITGNPQPSILWEKDKTPIKPSGRFHVEVLYCKPQDQGLYVCTASNTAGQTLSAVQLQVKGRSVPKHCRGRSGAGGVQAHLTPQHPSPALMHLFL</sequence>
<dbReference type="Gene3D" id="2.60.40.10">
    <property type="entry name" value="Immunoglobulins"/>
    <property type="match status" value="1"/>
</dbReference>
<protein>
    <submittedName>
        <fullName evidence="7">Obscurin like cytoskeletal adaptor 1</fullName>
    </submittedName>
</protein>
<dbReference type="InterPro" id="IPR013098">
    <property type="entry name" value="Ig_I-set"/>
</dbReference>
<keyword evidence="2" id="KW-0963">Cytoplasm</keyword>
<dbReference type="InterPro" id="IPR003598">
    <property type="entry name" value="Ig_sub2"/>
</dbReference>
<organism evidence="7 8">
    <name type="scientific">Bubo bubo</name>
    <name type="common">Eurasian eagle-owl</name>
    <name type="synonym">Strix bubo</name>
    <dbReference type="NCBI Taxonomy" id="30461"/>
    <lineage>
        <taxon>Eukaryota</taxon>
        <taxon>Metazoa</taxon>
        <taxon>Chordata</taxon>
        <taxon>Craniata</taxon>
        <taxon>Vertebrata</taxon>
        <taxon>Euteleostomi</taxon>
        <taxon>Archelosauria</taxon>
        <taxon>Archosauria</taxon>
        <taxon>Dinosauria</taxon>
        <taxon>Saurischia</taxon>
        <taxon>Theropoda</taxon>
        <taxon>Coelurosauria</taxon>
        <taxon>Aves</taxon>
        <taxon>Neognathae</taxon>
        <taxon>Neoaves</taxon>
        <taxon>Telluraves</taxon>
        <taxon>Strigiformes</taxon>
        <taxon>Strigidae</taxon>
        <taxon>Bubo</taxon>
    </lineage>
</organism>
<dbReference type="PANTHER" id="PTHR35971">
    <property type="entry name" value="SI:DKEY-31G6.6"/>
    <property type="match status" value="1"/>
</dbReference>
<keyword evidence="3" id="KW-0597">Phosphoprotein</keyword>
<dbReference type="SMART" id="SM00409">
    <property type="entry name" value="IG"/>
    <property type="match status" value="1"/>
</dbReference>
<evidence type="ECO:0000259" key="6">
    <source>
        <dbReference type="PROSITE" id="PS50835"/>
    </source>
</evidence>
<dbReference type="SMART" id="SM00408">
    <property type="entry name" value="IGc2"/>
    <property type="match status" value="1"/>
</dbReference>
<dbReference type="InterPro" id="IPR003599">
    <property type="entry name" value="Ig_sub"/>
</dbReference>
<keyword evidence="4" id="KW-1015">Disulfide bond</keyword>
<evidence type="ECO:0000256" key="3">
    <source>
        <dbReference type="ARBA" id="ARBA00022553"/>
    </source>
</evidence>
<comment type="subcellular location">
    <subcellularLocation>
        <location evidence="1">Cytoplasm</location>
    </subcellularLocation>
</comment>
<dbReference type="AlphaFoldDB" id="A0A8C0EJU7"/>
<dbReference type="Pfam" id="PF07679">
    <property type="entry name" value="I-set"/>
    <property type="match status" value="1"/>
</dbReference>
<evidence type="ECO:0000313" key="7">
    <source>
        <dbReference type="Ensembl" id="ENSBOBP00000005870.1"/>
    </source>
</evidence>